<keyword evidence="4" id="KW-1185">Reference proteome</keyword>
<evidence type="ECO:0000313" key="2">
    <source>
        <dbReference type="EMBL" id="KAG6512499.1"/>
    </source>
</evidence>
<keyword evidence="1" id="KW-0175">Coiled coil</keyword>
<dbReference type="AlphaFoldDB" id="A0A8J5H037"/>
<comment type="caution">
    <text evidence="2">The sequence shown here is derived from an EMBL/GenBank/DDBJ whole genome shotgun (WGS) entry which is preliminary data.</text>
</comment>
<proteinExistence type="predicted"/>
<dbReference type="Proteomes" id="UP000734854">
    <property type="component" value="Unassembled WGS sequence"/>
</dbReference>
<organism evidence="2 4">
    <name type="scientific">Zingiber officinale</name>
    <name type="common">Ginger</name>
    <name type="synonym">Amomum zingiber</name>
    <dbReference type="NCBI Taxonomy" id="94328"/>
    <lineage>
        <taxon>Eukaryota</taxon>
        <taxon>Viridiplantae</taxon>
        <taxon>Streptophyta</taxon>
        <taxon>Embryophyta</taxon>
        <taxon>Tracheophyta</taxon>
        <taxon>Spermatophyta</taxon>
        <taxon>Magnoliopsida</taxon>
        <taxon>Liliopsida</taxon>
        <taxon>Zingiberales</taxon>
        <taxon>Zingiberaceae</taxon>
        <taxon>Zingiber</taxon>
    </lineage>
</organism>
<dbReference type="EMBL" id="JACMSC010000008">
    <property type="protein sequence ID" value="KAG6512499.1"/>
    <property type="molecule type" value="Genomic_DNA"/>
</dbReference>
<reference evidence="2 4" key="1">
    <citation type="submission" date="2020-08" db="EMBL/GenBank/DDBJ databases">
        <title>Plant Genome Project.</title>
        <authorList>
            <person name="Zhang R.-G."/>
        </authorList>
    </citation>
    <scope>NUCLEOTIDE SEQUENCE [LARGE SCALE GENOMIC DNA]</scope>
    <source>
        <tissue evidence="2">Rhizome</tissue>
    </source>
</reference>
<gene>
    <name evidence="3" type="ORF">ZIOFF_025703</name>
    <name evidence="2" type="ORF">ZIOFF_030620</name>
</gene>
<accession>A0A8J5H037</accession>
<evidence type="ECO:0000313" key="4">
    <source>
        <dbReference type="Proteomes" id="UP000734854"/>
    </source>
</evidence>
<dbReference type="PANTHER" id="PTHR37215">
    <property type="entry name" value="ACYL-COA-BINDING DOMAIN PROTEIN"/>
    <property type="match status" value="1"/>
</dbReference>
<evidence type="ECO:0000313" key="3">
    <source>
        <dbReference type="EMBL" id="KAG6515311.1"/>
    </source>
</evidence>
<feature type="coiled-coil region" evidence="1">
    <location>
        <begin position="88"/>
        <end position="115"/>
    </location>
</feature>
<dbReference type="PANTHER" id="PTHR37215:SF1">
    <property type="entry name" value="ACYL-COA-BINDING DOMAIN PROTEIN"/>
    <property type="match status" value="1"/>
</dbReference>
<name>A0A8J5H037_ZINOF</name>
<dbReference type="EMBL" id="JACMSC010000007">
    <property type="protein sequence ID" value="KAG6515311.1"/>
    <property type="molecule type" value="Genomic_DNA"/>
</dbReference>
<sequence>MRQRRAILVGFAVALFFGVSVYARLWAIDRREDDASSSVENLDSLRRQFERANLEAMDESAEWRMKYDEEVERNRQIQDELLKVKTSLSGAIRRSETLQKEKVSLQKQIESMKQQKLHCNCNQSTTELR</sequence>
<protein>
    <submittedName>
        <fullName evidence="2">Uncharacterized protein</fullName>
    </submittedName>
</protein>
<dbReference type="OrthoDB" id="782563at2759"/>
<evidence type="ECO:0000256" key="1">
    <source>
        <dbReference type="SAM" id="Coils"/>
    </source>
</evidence>